<dbReference type="InterPro" id="IPR010899">
    <property type="entry name" value="UPF0344"/>
</dbReference>
<gene>
    <name evidence="6" type="ORF">P5G62_007335</name>
</gene>
<comment type="similarity">
    <text evidence="5">Belongs to the UPF0344 family.</text>
</comment>
<keyword evidence="7" id="KW-1185">Reference proteome</keyword>
<feature type="transmembrane region" description="Helical" evidence="5">
    <location>
        <begin position="91"/>
        <end position="113"/>
    </location>
</feature>
<evidence type="ECO:0000256" key="3">
    <source>
        <dbReference type="ARBA" id="ARBA00022989"/>
    </source>
</evidence>
<proteinExistence type="inferred from homology"/>
<keyword evidence="3 5" id="KW-1133">Transmembrane helix</keyword>
<dbReference type="HAMAP" id="MF_01536">
    <property type="entry name" value="UPF0344"/>
    <property type="match status" value="1"/>
</dbReference>
<protein>
    <recommendedName>
        <fullName evidence="5">UPF0344 protein P5G62_007335</fullName>
    </recommendedName>
</protein>
<dbReference type="EMBL" id="JAROBZ020000001">
    <property type="protein sequence ID" value="MFB3166919.1"/>
    <property type="molecule type" value="Genomic_DNA"/>
</dbReference>
<accession>A0ABV4YPY8</accession>
<dbReference type="RefSeq" id="WP_306075377.1">
    <property type="nucleotide sequence ID" value="NZ_JAROBZ020000001.1"/>
</dbReference>
<keyword evidence="2 5" id="KW-0812">Transmembrane</keyword>
<evidence type="ECO:0000256" key="2">
    <source>
        <dbReference type="ARBA" id="ARBA00022692"/>
    </source>
</evidence>
<dbReference type="Proteomes" id="UP001241748">
    <property type="component" value="Unassembled WGS sequence"/>
</dbReference>
<feature type="transmembrane region" description="Helical" evidence="5">
    <location>
        <begin position="61"/>
        <end position="79"/>
    </location>
</feature>
<comment type="subcellular location">
    <subcellularLocation>
        <location evidence="5">Cell membrane</location>
        <topology evidence="5">Multi-pass membrane protein</topology>
    </subcellularLocation>
</comment>
<keyword evidence="4 5" id="KW-0472">Membrane</keyword>
<dbReference type="Pfam" id="PF07457">
    <property type="entry name" value="DUF1516"/>
    <property type="match status" value="1"/>
</dbReference>
<organism evidence="6 7">
    <name type="scientific">Neobacillus driksii</name>
    <dbReference type="NCBI Taxonomy" id="3035913"/>
    <lineage>
        <taxon>Bacteria</taxon>
        <taxon>Bacillati</taxon>
        <taxon>Bacillota</taxon>
        <taxon>Bacilli</taxon>
        <taxon>Bacillales</taxon>
        <taxon>Bacillaceae</taxon>
        <taxon>Neobacillus</taxon>
    </lineage>
</organism>
<reference evidence="6 7" key="1">
    <citation type="submission" date="2024-05" db="EMBL/GenBank/DDBJ databases">
        <authorList>
            <person name="Venkateswaran K."/>
        </authorList>
    </citation>
    <scope>NUCLEOTIDE SEQUENCE [LARGE SCALE GENOMIC DNA]</scope>
    <source>
        <strain evidence="6 7">179-C4-2-HS</strain>
    </source>
</reference>
<keyword evidence="1 5" id="KW-1003">Cell membrane</keyword>
<comment type="caution">
    <text evidence="6">The sequence shown here is derived from an EMBL/GenBank/DDBJ whole genome shotgun (WGS) entry which is preliminary data.</text>
</comment>
<sequence>MTHAHLTSLVLSLILLIIIAVLQNKGKNIKIWHMVLRATYILIIVTGGMLFFAAYSIPLSYYLKAILGIVMIGLFEMVIVRKEKGKKIDVIWIAFSLVLVILFALGFTLPMGFDLLK</sequence>
<evidence type="ECO:0000256" key="4">
    <source>
        <dbReference type="ARBA" id="ARBA00023136"/>
    </source>
</evidence>
<evidence type="ECO:0000256" key="5">
    <source>
        <dbReference type="HAMAP-Rule" id="MF_01536"/>
    </source>
</evidence>
<evidence type="ECO:0000256" key="1">
    <source>
        <dbReference type="ARBA" id="ARBA00022475"/>
    </source>
</evidence>
<feature type="transmembrane region" description="Helical" evidence="5">
    <location>
        <begin position="6"/>
        <end position="22"/>
    </location>
</feature>
<name>A0ABV4YPY8_9BACI</name>
<feature type="transmembrane region" description="Helical" evidence="5">
    <location>
        <begin position="34"/>
        <end position="55"/>
    </location>
</feature>
<evidence type="ECO:0000313" key="6">
    <source>
        <dbReference type="EMBL" id="MFB3166919.1"/>
    </source>
</evidence>
<evidence type="ECO:0000313" key="7">
    <source>
        <dbReference type="Proteomes" id="UP001241748"/>
    </source>
</evidence>